<evidence type="ECO:0000259" key="9">
    <source>
        <dbReference type="SMART" id="SM00328"/>
    </source>
</evidence>
<evidence type="ECO:0000313" key="12">
    <source>
        <dbReference type="Proteomes" id="UP000472265"/>
    </source>
</evidence>
<feature type="domain" description="Lipid-binding serum glycoprotein C-terminal" evidence="10">
    <location>
        <begin position="258"/>
        <end position="460"/>
    </location>
</feature>
<dbReference type="SMART" id="SM00328">
    <property type="entry name" value="BPI1"/>
    <property type="match status" value="1"/>
</dbReference>
<organism evidence="11 12">
    <name type="scientific">Sparus aurata</name>
    <name type="common">Gilthead sea bream</name>
    <dbReference type="NCBI Taxonomy" id="8175"/>
    <lineage>
        <taxon>Eukaryota</taxon>
        <taxon>Metazoa</taxon>
        <taxon>Chordata</taxon>
        <taxon>Craniata</taxon>
        <taxon>Vertebrata</taxon>
        <taxon>Euteleostomi</taxon>
        <taxon>Actinopterygii</taxon>
        <taxon>Neopterygii</taxon>
        <taxon>Teleostei</taxon>
        <taxon>Neoteleostei</taxon>
        <taxon>Acanthomorphata</taxon>
        <taxon>Eupercaria</taxon>
        <taxon>Spariformes</taxon>
        <taxon>Sparidae</taxon>
        <taxon>Sparus</taxon>
    </lineage>
</organism>
<dbReference type="GO" id="GO:0005615">
    <property type="term" value="C:extracellular space"/>
    <property type="evidence" value="ECO:0007669"/>
    <property type="project" value="UniProtKB-UniRule"/>
</dbReference>
<comment type="domain">
    <text evidence="7">The N- and C-terminal barrels adopt an identical fold despite having only 13% of conserved residues.</text>
</comment>
<accession>A0A671VI63</accession>
<evidence type="ECO:0000256" key="2">
    <source>
        <dbReference type="ARBA" id="ARBA00007292"/>
    </source>
</evidence>
<dbReference type="GO" id="GO:0008289">
    <property type="term" value="F:lipid binding"/>
    <property type="evidence" value="ECO:0007669"/>
    <property type="project" value="InterPro"/>
</dbReference>
<keyword evidence="7" id="KW-0929">Antimicrobial</keyword>
<comment type="similarity">
    <text evidence="2">Belongs to the BPI/LBP/Plunc superfamily. BPI/LBP family.</text>
</comment>
<dbReference type="PIRSF" id="PIRSF002417">
    <property type="entry name" value="Lipid_binding_protein"/>
    <property type="match status" value="1"/>
</dbReference>
<dbReference type="GO" id="GO:0050829">
    <property type="term" value="P:defense response to Gram-negative bacterium"/>
    <property type="evidence" value="ECO:0007669"/>
    <property type="project" value="UniProtKB-UniRule"/>
</dbReference>
<dbReference type="SMART" id="SM00329">
    <property type="entry name" value="BPI2"/>
    <property type="match status" value="1"/>
</dbReference>
<reference evidence="11" key="1">
    <citation type="submission" date="2021-04" db="EMBL/GenBank/DDBJ databases">
        <authorList>
            <consortium name="Wellcome Sanger Institute Data Sharing"/>
        </authorList>
    </citation>
    <scope>NUCLEOTIDE SEQUENCE [LARGE SCALE GENOMIC DNA]</scope>
</reference>
<comment type="domain">
    <text evidence="7">The N-terminal region may be exposed to the interior of the granule, whereas the C-terminal portion may be embedded in the membrane. During phagocytosis and degranulation, proteases may be released and activated and cleave BPI at the junction of the N- and C-terminal portions of the molecule, providing controlled release of the N-terminal antibacterial fragment when bacteria are ingested.</text>
</comment>
<evidence type="ECO:0000256" key="3">
    <source>
        <dbReference type="ARBA" id="ARBA00022525"/>
    </source>
</evidence>
<protein>
    <recommendedName>
        <fullName evidence="7">Bactericidal permeability-increasing protein</fullName>
        <shortName evidence="7">BPI</shortName>
    </recommendedName>
</protein>
<reference evidence="11" key="2">
    <citation type="submission" date="2025-08" db="UniProtKB">
        <authorList>
            <consortium name="Ensembl"/>
        </authorList>
    </citation>
    <scope>IDENTIFICATION</scope>
</reference>
<name>A0A671VI63_SPAAU</name>
<keyword evidence="7 8" id="KW-0732">Signal</keyword>
<evidence type="ECO:0000256" key="5">
    <source>
        <dbReference type="ARBA" id="ARBA00023180"/>
    </source>
</evidence>
<keyword evidence="3 7" id="KW-0964">Secreted</keyword>
<evidence type="ECO:0000259" key="10">
    <source>
        <dbReference type="SMART" id="SM00329"/>
    </source>
</evidence>
<dbReference type="Pfam" id="PF02886">
    <property type="entry name" value="LBP_BPI_CETP_C"/>
    <property type="match status" value="1"/>
</dbReference>
<evidence type="ECO:0000256" key="1">
    <source>
        <dbReference type="ARBA" id="ARBA00004613"/>
    </source>
</evidence>
<feature type="disulfide bond" evidence="6">
    <location>
        <begin position="152"/>
        <end position="186"/>
    </location>
</feature>
<evidence type="ECO:0000256" key="4">
    <source>
        <dbReference type="ARBA" id="ARBA00023157"/>
    </source>
</evidence>
<feature type="chain" id="PRO_5025603058" description="Bactericidal permeability-increasing protein" evidence="8">
    <location>
        <begin position="18"/>
        <end position="468"/>
    </location>
</feature>
<keyword evidence="12" id="KW-1185">Reference proteome</keyword>
<keyword evidence="7" id="KW-0399">Innate immunity</keyword>
<dbReference type="PANTHER" id="PTHR10504:SF132">
    <property type="entry name" value="BACTERICIDAL PERMEABILITY-INCREASING PROTEIN"/>
    <property type="match status" value="1"/>
</dbReference>
<dbReference type="AlphaFoldDB" id="A0A671VI63"/>
<dbReference type="Gene3D" id="3.15.20.10">
    <property type="entry name" value="Bactericidal permeability-increasing protein, domain 2"/>
    <property type="match status" value="1"/>
</dbReference>
<dbReference type="Gene3D" id="3.15.10.10">
    <property type="entry name" value="Bactericidal permeability-increasing protein, domain 1"/>
    <property type="match status" value="1"/>
</dbReference>
<dbReference type="InterPro" id="IPR032942">
    <property type="entry name" value="BPI/LBP/Plunc"/>
</dbReference>
<keyword evidence="4 6" id="KW-1015">Disulfide bond</keyword>
<dbReference type="InterPro" id="IPR017942">
    <property type="entry name" value="Lipid-bd_serum_glycop_N"/>
</dbReference>
<comment type="function">
    <text evidence="7">The cytotoxic action of BPI is limited to many species of Gram-negative bacteria; this specificity may be explained by a strong affinity of the very basic N-terminal half for the negatively charged lipopolysaccharides that are unique to the Gram-negative bacterial outer envelope.</text>
</comment>
<gene>
    <name evidence="11" type="primary">bpifcl</name>
</gene>
<keyword evidence="7" id="KW-0391">Immunity</keyword>
<dbReference type="GeneTree" id="ENSGT01150000286994"/>
<comment type="subcellular location">
    <subcellularLocation>
        <location evidence="1 7">Secreted</location>
    </subcellularLocation>
</comment>
<feature type="domain" description="Lipid-binding serum glycoprotein N-terminal" evidence="9">
    <location>
        <begin position="26"/>
        <end position="243"/>
    </location>
</feature>
<dbReference type="GO" id="GO:0045087">
    <property type="term" value="P:innate immune response"/>
    <property type="evidence" value="ECO:0007669"/>
    <property type="project" value="UniProtKB-UniRule"/>
</dbReference>
<evidence type="ECO:0000313" key="11">
    <source>
        <dbReference type="Ensembl" id="ENSSAUP00010026588.1"/>
    </source>
</evidence>
<dbReference type="SUPFAM" id="SSF55394">
    <property type="entry name" value="Bactericidal permeability-increasing protein, BPI"/>
    <property type="match status" value="2"/>
</dbReference>
<keyword evidence="5 7" id="KW-0325">Glycoprotein</keyword>
<dbReference type="InterPro" id="IPR017943">
    <property type="entry name" value="Bactericidal_perm-incr_a/b_dom"/>
</dbReference>
<reference evidence="11" key="3">
    <citation type="submission" date="2025-09" db="UniProtKB">
        <authorList>
            <consortium name="Ensembl"/>
        </authorList>
    </citation>
    <scope>IDENTIFICATION</scope>
</reference>
<dbReference type="InterPro" id="IPR001124">
    <property type="entry name" value="Lipid-bd_serum_glycop_C"/>
</dbReference>
<evidence type="ECO:0000256" key="6">
    <source>
        <dbReference type="PIRSR" id="PIRSR002417-50"/>
    </source>
</evidence>
<dbReference type="FunFam" id="3.15.20.10:FF:000001">
    <property type="entry name" value="Phospholipid transfer protein"/>
    <property type="match status" value="1"/>
</dbReference>
<evidence type="ECO:0000256" key="8">
    <source>
        <dbReference type="SAM" id="SignalP"/>
    </source>
</evidence>
<dbReference type="InterPro" id="IPR030675">
    <property type="entry name" value="BPI/LBP"/>
</dbReference>
<sequence length="468" mass="49937">MLPAVIVGLMLVSLTCGENPAVQVILTNKGLQYGKHVGAGWIQEKLESVTFPDISGKLRIGILGNVHYTLTGARITKCDFPEPSVEFYQSATGFKTSVSGLSVALTGEWRAHYGPIHSGGTFNMAVFNVAVTSVVKLGNDTNRHLSVSSVHCDAGVGGVNIQFHGGSRYSRRQGGEDNISGDTDICPKVQESIAILEQHLQAMNVSFNVNQVVTLDLPLTGLPVVDASSLNLGLKGEFYSIKAPAEPPFQAKPFTVPEQPGRMLSVGLSEFTLNSASFGYFSAGVLQAVINDSMIPKFSPVHLNTSSMGPYVPQLPKMFPGLLVSLQVYAREVPLFSFLPGAVCLDLKGAVKAFAIQPNGTQTPLFKLNVDSLFSGKVWIADGRLKGSMKLNNLTVTLVSSEVGTVKTDAIQNILLKVSSIAMAKVNQILGKGVSLPRMKQAELVNTVLELDKGFIAVSSDAQVLMSD</sequence>
<dbReference type="Pfam" id="PF01273">
    <property type="entry name" value="LBP_BPI_CETP"/>
    <property type="match status" value="1"/>
</dbReference>
<keyword evidence="7" id="KW-0044">Antibiotic</keyword>
<dbReference type="Proteomes" id="UP000472265">
    <property type="component" value="Chromosome 7"/>
</dbReference>
<proteinExistence type="inferred from homology"/>
<dbReference type="PANTHER" id="PTHR10504">
    <property type="entry name" value="BACTERICIDAL PERMEABILITY-INCREASING BPI PROTEIN-RELATED"/>
    <property type="match status" value="1"/>
</dbReference>
<feature type="signal peptide" evidence="8">
    <location>
        <begin position="1"/>
        <end position="17"/>
    </location>
</feature>
<dbReference type="Ensembl" id="ENSSAUT00010028067.1">
    <property type="protein sequence ID" value="ENSSAUP00010026588.1"/>
    <property type="gene ID" value="ENSSAUG00010011515.1"/>
</dbReference>
<evidence type="ECO:0000256" key="7">
    <source>
        <dbReference type="RuleBase" id="RU369039"/>
    </source>
</evidence>
<comment type="subunit">
    <text evidence="7">Monomer. Homodimer; disulfide-linked.</text>
</comment>